<evidence type="ECO:0000256" key="8">
    <source>
        <dbReference type="SAM" id="MobiDB-lite"/>
    </source>
</evidence>
<feature type="coiled-coil region" evidence="7">
    <location>
        <begin position="117"/>
        <end position="151"/>
    </location>
</feature>
<dbReference type="PANTHER" id="PTHR12534">
    <property type="entry name" value="30S RIBOSOMAL PROTEIN S2 PROKARYOTIC AND ORGANELLAR"/>
    <property type="match status" value="1"/>
</dbReference>
<feature type="region of interest" description="Disordered" evidence="8">
    <location>
        <begin position="228"/>
        <end position="278"/>
    </location>
</feature>
<feature type="compositionally biased region" description="Low complexity" evidence="8">
    <location>
        <begin position="250"/>
        <end position="263"/>
    </location>
</feature>
<dbReference type="InterPro" id="IPR005706">
    <property type="entry name" value="Ribosomal_uS2_bac/mit/plastid"/>
</dbReference>
<comment type="similarity">
    <text evidence="1 5 6">Belongs to the universal ribosomal protein uS2 family.</text>
</comment>
<evidence type="ECO:0000256" key="6">
    <source>
        <dbReference type="RuleBase" id="RU003631"/>
    </source>
</evidence>
<keyword evidence="2 5" id="KW-0689">Ribosomal protein</keyword>
<sequence>MATIAVKELLEAGVHFGHQTTRWNPKMRDYIFCARNGIHIIDLQKTIHKFREAEKFVQTLTQQGKKILFVATKTQAKDLIADEATRSNMFYINQRWLGGTLTNFQTIRKSIDRLIGLERMEEEGKFELLRKKEAQQRRKEIEKLNKFLQGIKTMKDLPDAVFIVDTRKERIALAEANKLGIPVVAIVDTNCDPDGIDYLIPGNDDAIRSISLFTKRLADVSIEGHETFKAKHQDKKEDAEQAAGKKGESAGDAGKPDAAGAAKNKADTKPKSEKSVPA</sequence>
<accession>A0ABM9H9Z3</accession>
<dbReference type="PANTHER" id="PTHR12534:SF0">
    <property type="entry name" value="SMALL RIBOSOMAL SUBUNIT PROTEIN US2M"/>
    <property type="match status" value="1"/>
</dbReference>
<evidence type="ECO:0000256" key="1">
    <source>
        <dbReference type="ARBA" id="ARBA00006242"/>
    </source>
</evidence>
<dbReference type="CDD" id="cd01425">
    <property type="entry name" value="RPS2"/>
    <property type="match status" value="1"/>
</dbReference>
<dbReference type="InterPro" id="IPR001865">
    <property type="entry name" value="Ribosomal_uS2"/>
</dbReference>
<dbReference type="SUPFAM" id="SSF52313">
    <property type="entry name" value="Ribosomal protein S2"/>
    <property type="match status" value="1"/>
</dbReference>
<dbReference type="NCBIfam" id="TIGR01011">
    <property type="entry name" value="rpsB_bact"/>
    <property type="match status" value="1"/>
</dbReference>
<proteinExistence type="inferred from homology"/>
<dbReference type="Proteomes" id="UP001157733">
    <property type="component" value="Chromosome"/>
</dbReference>
<keyword evidence="3 5" id="KW-0687">Ribonucleoprotein</keyword>
<dbReference type="InterPro" id="IPR023591">
    <property type="entry name" value="Ribosomal_uS2_flav_dom_sf"/>
</dbReference>
<protein>
    <recommendedName>
        <fullName evidence="4 5">Small ribosomal subunit protein uS2</fullName>
    </recommendedName>
</protein>
<feature type="compositionally biased region" description="Basic and acidic residues" evidence="8">
    <location>
        <begin position="228"/>
        <end position="249"/>
    </location>
</feature>
<dbReference type="HAMAP" id="MF_00291_B">
    <property type="entry name" value="Ribosomal_uS2_B"/>
    <property type="match status" value="1"/>
</dbReference>
<name>A0ABM9H9Z3_9BACT</name>
<dbReference type="EMBL" id="OX336137">
    <property type="protein sequence ID" value="CAI2716949.1"/>
    <property type="molecule type" value="Genomic_DNA"/>
</dbReference>
<evidence type="ECO:0000256" key="2">
    <source>
        <dbReference type="ARBA" id="ARBA00022980"/>
    </source>
</evidence>
<keyword evidence="7" id="KW-0175">Coiled coil</keyword>
<organism evidence="9 10">
    <name type="scientific">Nitrospina watsonii</name>
    <dbReference type="NCBI Taxonomy" id="1323948"/>
    <lineage>
        <taxon>Bacteria</taxon>
        <taxon>Pseudomonadati</taxon>
        <taxon>Nitrospinota/Tectimicrobiota group</taxon>
        <taxon>Nitrospinota</taxon>
        <taxon>Nitrospinia</taxon>
        <taxon>Nitrospinales</taxon>
        <taxon>Nitrospinaceae</taxon>
        <taxon>Nitrospina</taxon>
    </lineage>
</organism>
<dbReference type="Gene3D" id="1.10.287.610">
    <property type="entry name" value="Helix hairpin bin"/>
    <property type="match status" value="1"/>
</dbReference>
<dbReference type="PRINTS" id="PR00395">
    <property type="entry name" value="RIBOSOMALS2"/>
</dbReference>
<reference evidence="9 10" key="1">
    <citation type="submission" date="2022-09" db="EMBL/GenBank/DDBJ databases">
        <authorList>
            <person name="Kop L."/>
        </authorList>
    </citation>
    <scope>NUCLEOTIDE SEQUENCE [LARGE SCALE GENOMIC DNA]</scope>
    <source>
        <strain evidence="9 10">347</strain>
    </source>
</reference>
<evidence type="ECO:0000256" key="4">
    <source>
        <dbReference type="ARBA" id="ARBA00035256"/>
    </source>
</evidence>
<dbReference type="RefSeq" id="WP_282009930.1">
    <property type="nucleotide sequence ID" value="NZ_OX336137.1"/>
</dbReference>
<feature type="compositionally biased region" description="Basic and acidic residues" evidence="8">
    <location>
        <begin position="264"/>
        <end position="278"/>
    </location>
</feature>
<evidence type="ECO:0000313" key="10">
    <source>
        <dbReference type="Proteomes" id="UP001157733"/>
    </source>
</evidence>
<dbReference type="InterPro" id="IPR018130">
    <property type="entry name" value="Ribosomal_uS2_CS"/>
</dbReference>
<dbReference type="PROSITE" id="PS00962">
    <property type="entry name" value="RIBOSOMAL_S2_1"/>
    <property type="match status" value="1"/>
</dbReference>
<evidence type="ECO:0000256" key="3">
    <source>
        <dbReference type="ARBA" id="ARBA00023274"/>
    </source>
</evidence>
<evidence type="ECO:0000256" key="5">
    <source>
        <dbReference type="HAMAP-Rule" id="MF_00291"/>
    </source>
</evidence>
<evidence type="ECO:0000256" key="7">
    <source>
        <dbReference type="SAM" id="Coils"/>
    </source>
</evidence>
<dbReference type="Gene3D" id="3.40.50.10490">
    <property type="entry name" value="Glucose-6-phosphate isomerase like protein, domain 1"/>
    <property type="match status" value="1"/>
</dbReference>
<gene>
    <name evidence="5 9" type="primary">rpsB</name>
    <name evidence="9" type="ORF">NSPWAT_0089</name>
</gene>
<dbReference type="PROSITE" id="PS00963">
    <property type="entry name" value="RIBOSOMAL_S2_2"/>
    <property type="match status" value="1"/>
</dbReference>
<keyword evidence="10" id="KW-1185">Reference proteome</keyword>
<evidence type="ECO:0000313" key="9">
    <source>
        <dbReference type="EMBL" id="CAI2716949.1"/>
    </source>
</evidence>
<dbReference type="Pfam" id="PF00318">
    <property type="entry name" value="Ribosomal_S2"/>
    <property type="match status" value="1"/>
</dbReference>